<keyword evidence="3" id="KW-1185">Reference proteome</keyword>
<evidence type="ECO:0000259" key="2">
    <source>
        <dbReference type="PROSITE" id="PS50181"/>
    </source>
</evidence>
<dbReference type="Pfam" id="PF25210">
    <property type="entry name" value="Kelch_FKB95"/>
    <property type="match status" value="1"/>
</dbReference>
<dbReference type="PANTHER" id="PTHR24414:SF91">
    <property type="entry name" value="(RAPE) HYPOTHETICAL PROTEIN"/>
    <property type="match status" value="1"/>
</dbReference>
<dbReference type="GeneID" id="104792992"/>
<dbReference type="InterPro" id="IPR006652">
    <property type="entry name" value="Kelch_1"/>
</dbReference>
<dbReference type="InterPro" id="IPR001810">
    <property type="entry name" value="F-box_dom"/>
</dbReference>
<gene>
    <name evidence="4" type="primary">LOC104792992</name>
</gene>
<reference evidence="4" key="2">
    <citation type="submission" date="2025-08" db="UniProtKB">
        <authorList>
            <consortium name="RefSeq"/>
        </authorList>
    </citation>
    <scope>IDENTIFICATION</scope>
    <source>
        <tissue evidence="4">Leaf</tissue>
    </source>
</reference>
<feature type="domain" description="F-box" evidence="2">
    <location>
        <begin position="35"/>
        <end position="81"/>
    </location>
</feature>
<dbReference type="RefSeq" id="XP_010517565.1">
    <property type="nucleotide sequence ID" value="XM_010519263.1"/>
</dbReference>
<dbReference type="InterPro" id="IPR015915">
    <property type="entry name" value="Kelch-typ_b-propeller"/>
</dbReference>
<name>A0ABM0ZLV2_CAMSA</name>
<dbReference type="PROSITE" id="PS50181">
    <property type="entry name" value="FBOX"/>
    <property type="match status" value="1"/>
</dbReference>
<organism evidence="3 4">
    <name type="scientific">Camelina sativa</name>
    <name type="common">False flax</name>
    <name type="synonym">Myagrum sativum</name>
    <dbReference type="NCBI Taxonomy" id="90675"/>
    <lineage>
        <taxon>Eukaryota</taxon>
        <taxon>Viridiplantae</taxon>
        <taxon>Streptophyta</taxon>
        <taxon>Embryophyta</taxon>
        <taxon>Tracheophyta</taxon>
        <taxon>Spermatophyta</taxon>
        <taxon>Magnoliopsida</taxon>
        <taxon>eudicotyledons</taxon>
        <taxon>Gunneridae</taxon>
        <taxon>Pentapetalae</taxon>
        <taxon>rosids</taxon>
        <taxon>malvids</taxon>
        <taxon>Brassicales</taxon>
        <taxon>Brassicaceae</taxon>
        <taxon>Camelineae</taxon>
        <taxon>Camelina</taxon>
    </lineage>
</organism>
<dbReference type="Proteomes" id="UP000694864">
    <property type="component" value="Chromosome 6"/>
</dbReference>
<sequence length="403" mass="45770">MNIQVEQPEKRKRTKKTKNLSPSSSSSSPPSSSSSPSLSSLPDEIVVNCLARISRSYYPTLSLVSKSFRSILSSTELYAARSQLGSTEKCLYVCALDHGCFSTEWFRLWINPNRTLPDSLTKKRRKKKKTVGVSFVSIPSPYIQSLPPSIVVGSEIYVVGGQWSPSSAVRVLDCRSNTWRDAPNMIVPRMFPRTCVHDKKIYVMGGRQVLENESWVEVFDTKTQTWACLPDPGTEVRKSYIYRITEIDGKIYFDNRDNTMYAYDTKQGKWECGKGVIATFPMSKCVIENISYSYGLQLQGNNGCWWYDIKSDEWKEVKGLESLKDKYKRSRGNAKVVSFGGNLLLLWEECTNSNPNYRKKIWCAEIGLEKRDGGEVWGIVEWVDVVHSVPISCKLFRCLVVSV</sequence>
<dbReference type="InterPro" id="IPR050354">
    <property type="entry name" value="F-box/kelch-repeat_ARATH"/>
</dbReference>
<proteinExistence type="predicted"/>
<feature type="region of interest" description="Disordered" evidence="1">
    <location>
        <begin position="1"/>
        <end position="40"/>
    </location>
</feature>
<protein>
    <submittedName>
        <fullName evidence="4">F-box/kelch-repeat protein At4g19870-like</fullName>
    </submittedName>
</protein>
<evidence type="ECO:0000313" key="4">
    <source>
        <dbReference type="RefSeq" id="XP_010517565.1"/>
    </source>
</evidence>
<dbReference type="Pfam" id="PF00646">
    <property type="entry name" value="F-box"/>
    <property type="match status" value="1"/>
</dbReference>
<evidence type="ECO:0000256" key="1">
    <source>
        <dbReference type="SAM" id="MobiDB-lite"/>
    </source>
</evidence>
<reference evidence="3" key="1">
    <citation type="journal article" date="2014" name="Nat. Commun.">
        <title>The emerging biofuel crop Camelina sativa retains a highly undifferentiated hexaploid genome structure.</title>
        <authorList>
            <person name="Kagale S."/>
            <person name="Koh C."/>
            <person name="Nixon J."/>
            <person name="Bollina V."/>
            <person name="Clarke W.E."/>
            <person name="Tuteja R."/>
            <person name="Spillane C."/>
            <person name="Robinson S.J."/>
            <person name="Links M.G."/>
            <person name="Clarke C."/>
            <person name="Higgins E.E."/>
            <person name="Huebert T."/>
            <person name="Sharpe A.G."/>
            <person name="Parkin I.A."/>
        </authorList>
    </citation>
    <scope>NUCLEOTIDE SEQUENCE [LARGE SCALE GENOMIC DNA]</scope>
    <source>
        <strain evidence="3">cv. DH55</strain>
    </source>
</reference>
<evidence type="ECO:0000313" key="3">
    <source>
        <dbReference type="Proteomes" id="UP000694864"/>
    </source>
</evidence>
<dbReference type="SUPFAM" id="SSF117281">
    <property type="entry name" value="Kelch motif"/>
    <property type="match status" value="1"/>
</dbReference>
<dbReference type="PANTHER" id="PTHR24414">
    <property type="entry name" value="F-BOX/KELCH-REPEAT PROTEIN SKIP4"/>
    <property type="match status" value="1"/>
</dbReference>
<dbReference type="Gene3D" id="2.120.10.80">
    <property type="entry name" value="Kelch-type beta propeller"/>
    <property type="match status" value="1"/>
</dbReference>
<feature type="compositionally biased region" description="Low complexity" evidence="1">
    <location>
        <begin position="20"/>
        <end position="40"/>
    </location>
</feature>
<dbReference type="SUPFAM" id="SSF81383">
    <property type="entry name" value="F-box domain"/>
    <property type="match status" value="1"/>
</dbReference>
<dbReference type="InterPro" id="IPR036047">
    <property type="entry name" value="F-box-like_dom_sf"/>
</dbReference>
<dbReference type="CDD" id="cd22152">
    <property type="entry name" value="F-box_AtAFR-like"/>
    <property type="match status" value="1"/>
</dbReference>
<dbReference type="InterPro" id="IPR057499">
    <property type="entry name" value="Kelch_FKB95"/>
</dbReference>
<dbReference type="SMART" id="SM00612">
    <property type="entry name" value="Kelch"/>
    <property type="match status" value="1"/>
</dbReference>
<dbReference type="SMART" id="SM00256">
    <property type="entry name" value="FBOX"/>
    <property type="match status" value="1"/>
</dbReference>
<accession>A0ABM0ZLV2</accession>